<protein>
    <submittedName>
        <fullName evidence="3">Glycosyltransferase family 2 protein</fullName>
        <ecNumber evidence="3">2.4.-.-</ecNumber>
    </submittedName>
</protein>
<proteinExistence type="predicted"/>
<dbReference type="PANTHER" id="PTHR43646:SF3">
    <property type="entry name" value="SLR1566 PROTEIN"/>
    <property type="match status" value="1"/>
</dbReference>
<feature type="transmembrane region" description="Helical" evidence="1">
    <location>
        <begin position="291"/>
        <end position="309"/>
    </location>
</feature>
<reference evidence="3 4" key="1">
    <citation type="submission" date="2024-03" db="EMBL/GenBank/DDBJ databases">
        <title>Draft genome sequence of Klenkia terrae.</title>
        <authorList>
            <person name="Duangmal K."/>
            <person name="Chantavorakit T."/>
        </authorList>
    </citation>
    <scope>NUCLEOTIDE SEQUENCE [LARGE SCALE GENOMIC DNA]</scope>
    <source>
        <strain evidence="3 4">JCM 17786</strain>
    </source>
</reference>
<dbReference type="PANTHER" id="PTHR43646">
    <property type="entry name" value="GLYCOSYLTRANSFERASE"/>
    <property type="match status" value="1"/>
</dbReference>
<feature type="domain" description="Glycosyltransferase 2-like" evidence="2">
    <location>
        <begin position="20"/>
        <end position="145"/>
    </location>
</feature>
<name>A0ABU8E390_9ACTN</name>
<dbReference type="GO" id="GO:0016757">
    <property type="term" value="F:glycosyltransferase activity"/>
    <property type="evidence" value="ECO:0007669"/>
    <property type="project" value="UniProtKB-KW"/>
</dbReference>
<organism evidence="3 4">
    <name type="scientific">Klenkia terrae</name>
    <dbReference type="NCBI Taxonomy" id="1052259"/>
    <lineage>
        <taxon>Bacteria</taxon>
        <taxon>Bacillati</taxon>
        <taxon>Actinomycetota</taxon>
        <taxon>Actinomycetes</taxon>
        <taxon>Geodermatophilales</taxon>
        <taxon>Geodermatophilaceae</taxon>
        <taxon>Klenkia</taxon>
    </lineage>
</organism>
<accession>A0ABU8E390</accession>
<dbReference type="EMBL" id="JBAPLV010000005">
    <property type="protein sequence ID" value="MEI4278109.1"/>
    <property type="molecule type" value="Genomic_DNA"/>
</dbReference>
<dbReference type="Gene3D" id="3.90.550.10">
    <property type="entry name" value="Spore Coat Polysaccharide Biosynthesis Protein SpsA, Chain A"/>
    <property type="match status" value="1"/>
</dbReference>
<keyword evidence="4" id="KW-1185">Reference proteome</keyword>
<dbReference type="Proteomes" id="UP001373496">
    <property type="component" value="Unassembled WGS sequence"/>
</dbReference>
<keyword evidence="3" id="KW-0328">Glycosyltransferase</keyword>
<evidence type="ECO:0000256" key="1">
    <source>
        <dbReference type="SAM" id="Phobius"/>
    </source>
</evidence>
<dbReference type="SUPFAM" id="SSF53448">
    <property type="entry name" value="Nucleotide-diphospho-sugar transferases"/>
    <property type="match status" value="1"/>
</dbReference>
<keyword evidence="1" id="KW-0472">Membrane</keyword>
<keyword evidence="3" id="KW-0808">Transferase</keyword>
<evidence type="ECO:0000259" key="2">
    <source>
        <dbReference type="Pfam" id="PF00535"/>
    </source>
</evidence>
<dbReference type="InterPro" id="IPR001173">
    <property type="entry name" value="Glyco_trans_2-like"/>
</dbReference>
<dbReference type="EC" id="2.4.-.-" evidence="3"/>
<keyword evidence="1" id="KW-1133">Transmembrane helix</keyword>
<gene>
    <name evidence="3" type="ORF">UXQ13_06485</name>
</gene>
<dbReference type="RefSeq" id="WP_336391974.1">
    <property type="nucleotide sequence ID" value="NZ_JBAPLV010000005.1"/>
</dbReference>
<evidence type="ECO:0000313" key="3">
    <source>
        <dbReference type="EMBL" id="MEI4278109.1"/>
    </source>
</evidence>
<feature type="transmembrane region" description="Helical" evidence="1">
    <location>
        <begin position="315"/>
        <end position="341"/>
    </location>
</feature>
<sequence length="354" mass="37315">MATPTTSAPVIPPPPLEALSVVVPVFNEQTWIRTCIEALVTSAARASLPLDLVVVDDGSTDGTPQVLAELSAEHGFTVVHQPNAGRLTARATGLARAREPWVLLLDSRVITGPDSLSWVRRAVAADPDRLVWCGHVDVATDGNLFAAYWAGLVKIGWRRYTADPRLVSFGAEEFDAYPKGTGCLLLPRELLAEAGASFRSLYDDPDLASDDTRLLRHVAGRTPIWLTPDFRFDYHGKQGARGFVKQCWFRGTTFVDGYLGQPGPVRRALLAALAGGGVLALLGLRRPALGAVGLGAVTVAVPAVVATVGGGRDEVVAGAVLTPVFVASFGAGVLRGLVLAARSRLGAARSRATG</sequence>
<keyword evidence="1" id="KW-0812">Transmembrane</keyword>
<dbReference type="InterPro" id="IPR029044">
    <property type="entry name" value="Nucleotide-diphossugar_trans"/>
</dbReference>
<evidence type="ECO:0000313" key="4">
    <source>
        <dbReference type="Proteomes" id="UP001373496"/>
    </source>
</evidence>
<feature type="transmembrane region" description="Helical" evidence="1">
    <location>
        <begin position="268"/>
        <end position="284"/>
    </location>
</feature>
<comment type="caution">
    <text evidence="3">The sequence shown here is derived from an EMBL/GenBank/DDBJ whole genome shotgun (WGS) entry which is preliminary data.</text>
</comment>
<dbReference type="Pfam" id="PF00535">
    <property type="entry name" value="Glycos_transf_2"/>
    <property type="match status" value="1"/>
</dbReference>